<sequence length="92" mass="11179">MLPYDPANRSYSRDLSNHSTFGEITLWQQLKSRQLRGYQFYRQKPLDWYIADCYCPALKLLIELDGLYHEAPEIQAKDQRKEKIYLQWVCRY</sequence>
<keyword evidence="3" id="KW-1185">Reference proteome</keyword>
<evidence type="ECO:0000259" key="1">
    <source>
        <dbReference type="Pfam" id="PF04480"/>
    </source>
</evidence>
<accession>A0A1M5I6M0</accession>
<name>A0A1M5I6M0_9BACT</name>
<dbReference type="Proteomes" id="UP000184368">
    <property type="component" value="Unassembled WGS sequence"/>
</dbReference>
<feature type="domain" description="DUF559" evidence="1">
    <location>
        <begin position="9"/>
        <end position="84"/>
    </location>
</feature>
<dbReference type="RefSeq" id="WP_083596694.1">
    <property type="nucleotide sequence ID" value="NZ_FQUO01000022.1"/>
</dbReference>
<dbReference type="PANTHER" id="PTHR38590">
    <property type="entry name" value="BLL0828 PROTEIN"/>
    <property type="match status" value="1"/>
</dbReference>
<dbReference type="Gene3D" id="3.40.960.10">
    <property type="entry name" value="VSR Endonuclease"/>
    <property type="match status" value="1"/>
</dbReference>
<proteinExistence type="predicted"/>
<evidence type="ECO:0000313" key="3">
    <source>
        <dbReference type="Proteomes" id="UP000184368"/>
    </source>
</evidence>
<organism evidence="2 3">
    <name type="scientific">Cnuella takakiae</name>
    <dbReference type="NCBI Taxonomy" id="1302690"/>
    <lineage>
        <taxon>Bacteria</taxon>
        <taxon>Pseudomonadati</taxon>
        <taxon>Bacteroidota</taxon>
        <taxon>Chitinophagia</taxon>
        <taxon>Chitinophagales</taxon>
        <taxon>Chitinophagaceae</taxon>
        <taxon>Cnuella</taxon>
    </lineage>
</organism>
<dbReference type="InterPro" id="IPR011335">
    <property type="entry name" value="Restrct_endonuc-II-like"/>
</dbReference>
<dbReference type="PANTHER" id="PTHR38590:SF1">
    <property type="entry name" value="BLL0828 PROTEIN"/>
    <property type="match status" value="1"/>
</dbReference>
<reference evidence="2 3" key="1">
    <citation type="submission" date="2016-11" db="EMBL/GenBank/DDBJ databases">
        <authorList>
            <person name="Jaros S."/>
            <person name="Januszkiewicz K."/>
            <person name="Wedrychowicz H."/>
        </authorList>
    </citation>
    <scope>NUCLEOTIDE SEQUENCE [LARGE SCALE GENOMIC DNA]</scope>
    <source>
        <strain evidence="2 3">DSM 26897</strain>
    </source>
</reference>
<dbReference type="Pfam" id="PF04480">
    <property type="entry name" value="DUF559"/>
    <property type="match status" value="1"/>
</dbReference>
<gene>
    <name evidence="2" type="ORF">SAMN05444008_12225</name>
</gene>
<dbReference type="OrthoDB" id="9798754at2"/>
<dbReference type="EMBL" id="FQUO01000022">
    <property type="protein sequence ID" value="SHG24004.1"/>
    <property type="molecule type" value="Genomic_DNA"/>
</dbReference>
<dbReference type="InterPro" id="IPR047216">
    <property type="entry name" value="Endonuclease_DUF559_bact"/>
</dbReference>
<dbReference type="InterPro" id="IPR007569">
    <property type="entry name" value="DUF559"/>
</dbReference>
<dbReference type="SUPFAM" id="SSF52980">
    <property type="entry name" value="Restriction endonuclease-like"/>
    <property type="match status" value="1"/>
</dbReference>
<dbReference type="AlphaFoldDB" id="A0A1M5I6M0"/>
<protein>
    <recommendedName>
        <fullName evidence="1">DUF559 domain-containing protein</fullName>
    </recommendedName>
</protein>
<evidence type="ECO:0000313" key="2">
    <source>
        <dbReference type="EMBL" id="SHG24004.1"/>
    </source>
</evidence>